<keyword evidence="4" id="KW-0597">Phosphoprotein</keyword>
<dbReference type="EC" id="2.7.13.3" evidence="3"/>
<feature type="non-terminal residue" evidence="11">
    <location>
        <position position="1"/>
    </location>
</feature>
<dbReference type="GO" id="GO:0004673">
    <property type="term" value="F:protein histidine kinase activity"/>
    <property type="evidence" value="ECO:0007669"/>
    <property type="project" value="UniProtKB-EC"/>
</dbReference>
<dbReference type="PANTHER" id="PTHR45436">
    <property type="entry name" value="SENSOR HISTIDINE KINASE YKOH"/>
    <property type="match status" value="1"/>
</dbReference>
<dbReference type="AlphaFoldDB" id="A0A147HU90"/>
<dbReference type="Pfam" id="PF02518">
    <property type="entry name" value="HATPase_c"/>
    <property type="match status" value="1"/>
</dbReference>
<evidence type="ECO:0000256" key="2">
    <source>
        <dbReference type="ARBA" id="ARBA00004370"/>
    </source>
</evidence>
<keyword evidence="6" id="KW-0812">Transmembrane</keyword>
<evidence type="ECO:0000256" key="3">
    <source>
        <dbReference type="ARBA" id="ARBA00012438"/>
    </source>
</evidence>
<feature type="domain" description="Histidine kinase" evidence="10">
    <location>
        <begin position="6"/>
        <end position="198"/>
    </location>
</feature>
<evidence type="ECO:0000259" key="10">
    <source>
        <dbReference type="PROSITE" id="PS50109"/>
    </source>
</evidence>
<evidence type="ECO:0000256" key="8">
    <source>
        <dbReference type="ARBA" id="ARBA00022989"/>
    </source>
</evidence>
<dbReference type="SMART" id="SM00387">
    <property type="entry name" value="HATPase_c"/>
    <property type="match status" value="1"/>
</dbReference>
<dbReference type="InterPro" id="IPR036890">
    <property type="entry name" value="HATPase_C_sf"/>
</dbReference>
<dbReference type="RefSeq" id="WP_241492002.1">
    <property type="nucleotide sequence ID" value="NZ_LDTB01000103.1"/>
</dbReference>
<dbReference type="Gene3D" id="3.30.565.10">
    <property type="entry name" value="Histidine kinase-like ATPase, C-terminal domain"/>
    <property type="match status" value="1"/>
</dbReference>
<dbReference type="PANTHER" id="PTHR45436:SF5">
    <property type="entry name" value="SENSOR HISTIDINE KINASE TRCS"/>
    <property type="match status" value="1"/>
</dbReference>
<keyword evidence="7 11" id="KW-0418">Kinase</keyword>
<organism evidence="11 12">
    <name type="scientific">Sphingomonas endophytica</name>
    <dbReference type="NCBI Taxonomy" id="869719"/>
    <lineage>
        <taxon>Bacteria</taxon>
        <taxon>Pseudomonadati</taxon>
        <taxon>Pseudomonadota</taxon>
        <taxon>Alphaproteobacteria</taxon>
        <taxon>Sphingomonadales</taxon>
        <taxon>Sphingomonadaceae</taxon>
        <taxon>Sphingomonas</taxon>
    </lineage>
</organism>
<evidence type="ECO:0000256" key="7">
    <source>
        <dbReference type="ARBA" id="ARBA00022777"/>
    </source>
</evidence>
<evidence type="ECO:0000313" key="11">
    <source>
        <dbReference type="EMBL" id="KTT68439.1"/>
    </source>
</evidence>
<comment type="caution">
    <text evidence="11">The sequence shown here is derived from an EMBL/GenBank/DDBJ whole genome shotgun (WGS) entry which is preliminary data.</text>
</comment>
<keyword evidence="9" id="KW-0472">Membrane</keyword>
<dbReference type="EMBL" id="LDTB01000103">
    <property type="protein sequence ID" value="KTT68439.1"/>
    <property type="molecule type" value="Genomic_DNA"/>
</dbReference>
<dbReference type="InterPro" id="IPR004358">
    <property type="entry name" value="Sig_transdc_His_kin-like_C"/>
</dbReference>
<gene>
    <name evidence="11" type="ORF">NS334_16190</name>
</gene>
<evidence type="ECO:0000256" key="4">
    <source>
        <dbReference type="ARBA" id="ARBA00022553"/>
    </source>
</evidence>
<dbReference type="GO" id="GO:0005886">
    <property type="term" value="C:plasma membrane"/>
    <property type="evidence" value="ECO:0007669"/>
    <property type="project" value="TreeGrafter"/>
</dbReference>
<accession>A0A147HU90</accession>
<keyword evidence="5" id="KW-0808">Transferase</keyword>
<protein>
    <recommendedName>
        <fullName evidence="3">histidine kinase</fullName>
        <ecNumber evidence="3">2.7.13.3</ecNumber>
    </recommendedName>
</protein>
<reference evidence="11 12" key="1">
    <citation type="journal article" date="2016" name="Front. Microbiol.">
        <title>Genomic Resource of Rice Seed Associated Bacteria.</title>
        <authorList>
            <person name="Midha S."/>
            <person name="Bansal K."/>
            <person name="Sharma S."/>
            <person name="Kumar N."/>
            <person name="Patil P.P."/>
            <person name="Chaudhry V."/>
            <person name="Patil P.B."/>
        </authorList>
    </citation>
    <scope>NUCLEOTIDE SEQUENCE [LARGE SCALE GENOMIC DNA]</scope>
    <source>
        <strain evidence="11 12">NS334</strain>
    </source>
</reference>
<evidence type="ECO:0000256" key="5">
    <source>
        <dbReference type="ARBA" id="ARBA00022679"/>
    </source>
</evidence>
<comment type="subcellular location">
    <subcellularLocation>
        <location evidence="2">Membrane</location>
    </subcellularLocation>
</comment>
<proteinExistence type="predicted"/>
<keyword evidence="12" id="KW-1185">Reference proteome</keyword>
<comment type="catalytic activity">
    <reaction evidence="1">
        <text>ATP + protein L-histidine = ADP + protein N-phospho-L-histidine.</text>
        <dbReference type="EC" id="2.7.13.3"/>
    </reaction>
</comment>
<dbReference type="PROSITE" id="PS50109">
    <property type="entry name" value="HIS_KIN"/>
    <property type="match status" value="1"/>
</dbReference>
<keyword evidence="8" id="KW-1133">Transmembrane helix</keyword>
<dbReference type="GO" id="GO:0000160">
    <property type="term" value="P:phosphorelay signal transduction system"/>
    <property type="evidence" value="ECO:0007669"/>
    <property type="project" value="TreeGrafter"/>
</dbReference>
<evidence type="ECO:0000313" key="12">
    <source>
        <dbReference type="Proteomes" id="UP000074310"/>
    </source>
</evidence>
<dbReference type="PRINTS" id="PR00344">
    <property type="entry name" value="BCTRLSENSOR"/>
</dbReference>
<evidence type="ECO:0000256" key="6">
    <source>
        <dbReference type="ARBA" id="ARBA00022692"/>
    </source>
</evidence>
<dbReference type="SUPFAM" id="SSF55874">
    <property type="entry name" value="ATPase domain of HSP90 chaperone/DNA topoisomerase II/histidine kinase"/>
    <property type="match status" value="1"/>
</dbReference>
<dbReference type="InterPro" id="IPR050428">
    <property type="entry name" value="TCS_sensor_his_kinase"/>
</dbReference>
<dbReference type="InterPro" id="IPR005467">
    <property type="entry name" value="His_kinase_dom"/>
</dbReference>
<evidence type="ECO:0000256" key="1">
    <source>
        <dbReference type="ARBA" id="ARBA00000085"/>
    </source>
</evidence>
<dbReference type="InterPro" id="IPR003594">
    <property type="entry name" value="HATPase_dom"/>
</dbReference>
<evidence type="ECO:0000256" key="9">
    <source>
        <dbReference type="ARBA" id="ARBA00023136"/>
    </source>
</evidence>
<name>A0A147HU90_9SPHN</name>
<dbReference type="Proteomes" id="UP000074310">
    <property type="component" value="Unassembled WGS sequence"/>
</dbReference>
<sequence>RGAAANLAHALKTPVATLAVEVRDQPALAAQVARIDRTIRHHLARARAAAINRRTATALRPAIMDLVTVIRQLHAGPPLSIAVDVPDDMAVAVDAQDVDELIGNLLDNAARHAGGQIFIAAVPGGRQVRIEIADDGPGIPEAERAAVFRPGMRLDERGDGHGFGLSIVAELAALYGGTLTLGENLPRGLLVRLTLPAA</sequence>
<dbReference type="PATRIC" id="fig|869719.3.peg.430"/>